<dbReference type="OrthoDB" id="32195at2"/>
<dbReference type="AlphaFoldDB" id="A0A5C1I8F6"/>
<evidence type="ECO:0000256" key="6">
    <source>
        <dbReference type="ARBA" id="ARBA00047422"/>
    </source>
</evidence>
<keyword evidence="5" id="KW-0680">Restriction system</keyword>
<dbReference type="PANTHER" id="PTHR10629:SF52">
    <property type="entry name" value="DNA (CYTOSINE-5)-METHYLTRANSFERASE 1"/>
    <property type="match status" value="1"/>
</dbReference>
<proteinExistence type="inferred from homology"/>
<comment type="catalytic activity">
    <reaction evidence="6">
        <text>a 2'-deoxycytidine in DNA + S-adenosyl-L-methionine = a 5-methyl-2'-deoxycytidine in DNA + S-adenosyl-L-homocysteine + H(+)</text>
        <dbReference type="Rhea" id="RHEA:13681"/>
        <dbReference type="Rhea" id="RHEA-COMP:11369"/>
        <dbReference type="Rhea" id="RHEA-COMP:11370"/>
        <dbReference type="ChEBI" id="CHEBI:15378"/>
        <dbReference type="ChEBI" id="CHEBI:57856"/>
        <dbReference type="ChEBI" id="CHEBI:59789"/>
        <dbReference type="ChEBI" id="CHEBI:85452"/>
        <dbReference type="ChEBI" id="CHEBI:85454"/>
        <dbReference type="EC" id="2.1.1.37"/>
    </reaction>
</comment>
<dbReference type="GO" id="GO:0044027">
    <property type="term" value="P:negative regulation of gene expression via chromosomal CpG island methylation"/>
    <property type="evidence" value="ECO:0007669"/>
    <property type="project" value="TreeGrafter"/>
</dbReference>
<keyword evidence="3 7" id="KW-0808">Transferase</keyword>
<evidence type="ECO:0000256" key="5">
    <source>
        <dbReference type="ARBA" id="ARBA00022747"/>
    </source>
</evidence>
<dbReference type="SUPFAM" id="SSF53335">
    <property type="entry name" value="S-adenosyl-L-methionine-dependent methyltransferases"/>
    <property type="match status" value="1"/>
</dbReference>
<evidence type="ECO:0000256" key="2">
    <source>
        <dbReference type="ARBA" id="ARBA00022603"/>
    </source>
</evidence>
<dbReference type="InterPro" id="IPR050390">
    <property type="entry name" value="C5-Methyltransferase"/>
</dbReference>
<dbReference type="Proteomes" id="UP000251402">
    <property type="component" value="Chromosome"/>
</dbReference>
<feature type="active site" evidence="7">
    <location>
        <position position="79"/>
    </location>
</feature>
<dbReference type="PRINTS" id="PR00105">
    <property type="entry name" value="C5METTRFRASE"/>
</dbReference>
<dbReference type="InterPro" id="IPR018117">
    <property type="entry name" value="C5_DNA_meth_AS"/>
</dbReference>
<dbReference type="GO" id="GO:0032259">
    <property type="term" value="P:methylation"/>
    <property type="evidence" value="ECO:0007669"/>
    <property type="project" value="UniProtKB-KW"/>
</dbReference>
<dbReference type="EMBL" id="CP043450">
    <property type="protein sequence ID" value="QEM14349.1"/>
    <property type="molecule type" value="Genomic_DNA"/>
</dbReference>
<dbReference type="REBASE" id="370203">
    <property type="entry name" value="M.MruP1ORF3290P"/>
</dbReference>
<accession>A0A5C1I8F6</accession>
<dbReference type="PANTHER" id="PTHR10629">
    <property type="entry name" value="CYTOSINE-SPECIFIC METHYLTRANSFERASE"/>
    <property type="match status" value="1"/>
</dbReference>
<keyword evidence="2 7" id="KW-0489">Methyltransferase</keyword>
<dbReference type="Gene3D" id="3.90.120.10">
    <property type="entry name" value="DNA Methylase, subunit A, domain 2"/>
    <property type="match status" value="1"/>
</dbReference>
<dbReference type="PROSITE" id="PS00095">
    <property type="entry name" value="C5_MTASE_2"/>
    <property type="match status" value="1"/>
</dbReference>
<dbReference type="GO" id="GO:0003677">
    <property type="term" value="F:DNA binding"/>
    <property type="evidence" value="ECO:0007669"/>
    <property type="project" value="TreeGrafter"/>
</dbReference>
<dbReference type="KEGG" id="mrub:DEO27_003290"/>
<dbReference type="InterPro" id="IPR001525">
    <property type="entry name" value="C5_MeTfrase"/>
</dbReference>
<evidence type="ECO:0000256" key="3">
    <source>
        <dbReference type="ARBA" id="ARBA00022679"/>
    </source>
</evidence>
<dbReference type="GO" id="GO:0009307">
    <property type="term" value="P:DNA restriction-modification system"/>
    <property type="evidence" value="ECO:0007669"/>
    <property type="project" value="UniProtKB-KW"/>
</dbReference>
<evidence type="ECO:0000256" key="7">
    <source>
        <dbReference type="PROSITE-ProRule" id="PRU01016"/>
    </source>
</evidence>
<dbReference type="PROSITE" id="PS51679">
    <property type="entry name" value="SAM_MT_C5"/>
    <property type="match status" value="1"/>
</dbReference>
<keyword evidence="9" id="KW-1185">Reference proteome</keyword>
<name>A0A5C1I8F6_9SPHI</name>
<gene>
    <name evidence="8" type="ORF">DEO27_003290</name>
</gene>
<keyword evidence="4 7" id="KW-0949">S-adenosyl-L-methionine</keyword>
<dbReference type="EC" id="2.1.1.37" evidence="1"/>
<dbReference type="PROSITE" id="PS00094">
    <property type="entry name" value="C5_MTASE_1"/>
    <property type="match status" value="1"/>
</dbReference>
<dbReference type="Gene3D" id="3.40.50.150">
    <property type="entry name" value="Vaccinia Virus protein VP39"/>
    <property type="match status" value="1"/>
</dbReference>
<evidence type="ECO:0000313" key="8">
    <source>
        <dbReference type="EMBL" id="QEM14349.1"/>
    </source>
</evidence>
<reference evidence="8" key="1">
    <citation type="submission" date="2019-08" db="EMBL/GenBank/DDBJ databases">
        <title>Comparative genome analysis confer to the adaptation heavy metal polluted environment.</title>
        <authorList>
            <person name="Li Y."/>
        </authorList>
    </citation>
    <scope>NUCLEOTIDE SEQUENCE [LARGE SCALE GENOMIC DNA]</scope>
    <source>
        <strain evidence="8">P1</strain>
    </source>
</reference>
<evidence type="ECO:0000256" key="1">
    <source>
        <dbReference type="ARBA" id="ARBA00011975"/>
    </source>
</evidence>
<evidence type="ECO:0000256" key="4">
    <source>
        <dbReference type="ARBA" id="ARBA00022691"/>
    </source>
</evidence>
<dbReference type="GO" id="GO:0003886">
    <property type="term" value="F:DNA (cytosine-5-)-methyltransferase activity"/>
    <property type="evidence" value="ECO:0007669"/>
    <property type="project" value="UniProtKB-EC"/>
</dbReference>
<sequence>MQPLTLIDLFCGAGGFSEGFAQQGFKVLLGIDNWRPAIDSFNHNHGTNSRVMDVLELKDDIAKINALPDSDVILGSPPCVSFSSSNRSGKADKSLGLTLIETFLRVVAVKKHQPNSCLKAWFMENVSRSAHHLPEFYTFEKLGLSDWASTHDIDPAAIAVQIAGNMVIINSADMGSPQSRKRAVCGEIVHIGHFVVPNKTHRSIKEDELLPLHRTLDDIRSVLPRPDMERSEVAVRDPNYSHVRIPQSQLTDHFYDTGLYRTEWLNSRHLKVNHPFMGTMSFPEDGSRPSRTITATKIGTSREALIYRSERDRVGDGEYRTPTVREAASIMGFPISYQFLGSEGAKWRLVGNAVCPALGRALAATLLNGLQRPINEQPEIRPLGILTGVLNLNTYIEKIFDEQPTRNKGSRFRRHPFKNGNLTITLSNYDITTSGASNGQWLSSVQYGNGDGFPSVEYPDGFFDSMEPMIKKLPNGEEFLQIINNGFSERIATASALQSMYEAQRSFDGYLEPTELIEEVARLAERFDPDQELVGQGDQVIFRKLLIPKRQILALYAVNKIASIANKR</sequence>
<protein>
    <recommendedName>
        <fullName evidence="1">DNA (cytosine-5-)-methyltransferase</fullName>
        <ecNumber evidence="1">2.1.1.37</ecNumber>
    </recommendedName>
</protein>
<dbReference type="InterPro" id="IPR029063">
    <property type="entry name" value="SAM-dependent_MTases_sf"/>
</dbReference>
<dbReference type="InterPro" id="IPR031303">
    <property type="entry name" value="C5_meth_CS"/>
</dbReference>
<organism evidence="8 9">
    <name type="scientific">Mucilaginibacter rubeus</name>
    <dbReference type="NCBI Taxonomy" id="2027860"/>
    <lineage>
        <taxon>Bacteria</taxon>
        <taxon>Pseudomonadati</taxon>
        <taxon>Bacteroidota</taxon>
        <taxon>Sphingobacteriia</taxon>
        <taxon>Sphingobacteriales</taxon>
        <taxon>Sphingobacteriaceae</taxon>
        <taxon>Mucilaginibacter</taxon>
    </lineage>
</organism>
<comment type="similarity">
    <text evidence="7">Belongs to the class I-like SAM-binding methyltransferase superfamily. C5-methyltransferase family.</text>
</comment>
<dbReference type="Pfam" id="PF00145">
    <property type="entry name" value="DNA_methylase"/>
    <property type="match status" value="1"/>
</dbReference>
<evidence type="ECO:0000313" key="9">
    <source>
        <dbReference type="Proteomes" id="UP000251402"/>
    </source>
</evidence>